<feature type="compositionally biased region" description="Polar residues" evidence="1">
    <location>
        <begin position="397"/>
        <end position="410"/>
    </location>
</feature>
<protein>
    <submittedName>
        <fullName evidence="4">Uncharacterized protein</fullName>
    </submittedName>
</protein>
<gene>
    <name evidence="4" type="ORF">NLI96_g8529</name>
</gene>
<evidence type="ECO:0000313" key="5">
    <source>
        <dbReference type="Proteomes" id="UP001212997"/>
    </source>
</evidence>
<feature type="chain" id="PRO_5042021709" evidence="3">
    <location>
        <begin position="22"/>
        <end position="446"/>
    </location>
</feature>
<keyword evidence="2" id="KW-0812">Transmembrane</keyword>
<dbReference type="AlphaFoldDB" id="A0AAD5UYX2"/>
<evidence type="ECO:0000256" key="2">
    <source>
        <dbReference type="SAM" id="Phobius"/>
    </source>
</evidence>
<organism evidence="4 5">
    <name type="scientific">Meripilus lineatus</name>
    <dbReference type="NCBI Taxonomy" id="2056292"/>
    <lineage>
        <taxon>Eukaryota</taxon>
        <taxon>Fungi</taxon>
        <taxon>Dikarya</taxon>
        <taxon>Basidiomycota</taxon>
        <taxon>Agaricomycotina</taxon>
        <taxon>Agaricomycetes</taxon>
        <taxon>Polyporales</taxon>
        <taxon>Meripilaceae</taxon>
        <taxon>Meripilus</taxon>
    </lineage>
</organism>
<keyword evidence="2" id="KW-0472">Membrane</keyword>
<feature type="compositionally biased region" description="Low complexity" evidence="1">
    <location>
        <begin position="309"/>
        <end position="329"/>
    </location>
</feature>
<name>A0AAD5UYX2_9APHY</name>
<evidence type="ECO:0000313" key="4">
    <source>
        <dbReference type="EMBL" id="KAJ3480187.1"/>
    </source>
</evidence>
<evidence type="ECO:0000256" key="3">
    <source>
        <dbReference type="SAM" id="SignalP"/>
    </source>
</evidence>
<reference evidence="4" key="1">
    <citation type="submission" date="2022-07" db="EMBL/GenBank/DDBJ databases">
        <title>Genome Sequence of Physisporinus lineatus.</title>
        <authorList>
            <person name="Buettner E."/>
        </authorList>
    </citation>
    <scope>NUCLEOTIDE SEQUENCE</scope>
    <source>
        <strain evidence="4">VT162</strain>
    </source>
</reference>
<keyword evidence="3" id="KW-0732">Signal</keyword>
<comment type="caution">
    <text evidence="4">The sequence shown here is derived from an EMBL/GenBank/DDBJ whole genome shotgun (WGS) entry which is preliminary data.</text>
</comment>
<feature type="signal peptide" evidence="3">
    <location>
        <begin position="1"/>
        <end position="21"/>
    </location>
</feature>
<feature type="compositionally biased region" description="Polar residues" evidence="1">
    <location>
        <begin position="359"/>
        <end position="384"/>
    </location>
</feature>
<dbReference type="Proteomes" id="UP001212997">
    <property type="component" value="Unassembled WGS sequence"/>
</dbReference>
<feature type="region of interest" description="Disordered" evidence="1">
    <location>
        <begin position="309"/>
        <end position="446"/>
    </location>
</feature>
<proteinExistence type="predicted"/>
<keyword evidence="2" id="KW-1133">Transmembrane helix</keyword>
<accession>A0AAD5UYX2</accession>
<feature type="compositionally biased region" description="Low complexity" evidence="1">
    <location>
        <begin position="385"/>
        <end position="396"/>
    </location>
</feature>
<keyword evidence="5" id="KW-1185">Reference proteome</keyword>
<feature type="transmembrane region" description="Helical" evidence="2">
    <location>
        <begin position="255"/>
        <end position="276"/>
    </location>
</feature>
<dbReference type="EMBL" id="JANAWD010000390">
    <property type="protein sequence ID" value="KAJ3480187.1"/>
    <property type="molecule type" value="Genomic_DNA"/>
</dbReference>
<evidence type="ECO:0000256" key="1">
    <source>
        <dbReference type="SAM" id="MobiDB-lite"/>
    </source>
</evidence>
<sequence length="446" mass="46912">MGVRNRIALFLVARFLTPCVASQAFKWRFEGNLTATEIPECQTLSIVVSSISTDPNALGVPPYYMLALEQGGVPTTQNVGNNPGNLSWVVDHVAGSSLMLTMVDSNSSTGGILESYYNITSGATETCHSTPNQANLATIVPNVTNSLETCQLWGLKITGGQKPYTVVISSLGATLTTNVTMGINDDVLTWPNRASPNGEVMASVVDQSGQWGVSTRSIHTRGGDDVSCPGLITSSHISAETTTETNTSDGRTRRLLKIILGTILPVIFVTIIAGNVQDTTPRAFLPTSTTVARAERQVEEIGAIGPSVSKLSRLGSSSSNPSSLPLVGSHNDSLTPPDSETAEDGPASLTPPVSRARMDSQQHGLSSQGSKPSLRSRTNNNPVLSPTTSPASPSTSGNGLPQTSISTSTFDPDIQPDIIIQHRDGGSGIVQELPPPYVDRNRPSPA</sequence>